<evidence type="ECO:0000313" key="3">
    <source>
        <dbReference type="Proteomes" id="UP001328107"/>
    </source>
</evidence>
<protein>
    <submittedName>
        <fullName evidence="2">Uncharacterized protein</fullName>
    </submittedName>
</protein>
<keyword evidence="1" id="KW-1133">Transmembrane helix</keyword>
<proteinExistence type="predicted"/>
<keyword evidence="1" id="KW-0472">Membrane</keyword>
<dbReference type="Proteomes" id="UP001328107">
    <property type="component" value="Unassembled WGS sequence"/>
</dbReference>
<dbReference type="AlphaFoldDB" id="A0AAN5CYM1"/>
<evidence type="ECO:0000313" key="2">
    <source>
        <dbReference type="EMBL" id="GMR53466.1"/>
    </source>
</evidence>
<name>A0AAN5CYM1_9BILA</name>
<gene>
    <name evidence="2" type="ORF">PMAYCL1PPCAC_23661</name>
</gene>
<evidence type="ECO:0000256" key="1">
    <source>
        <dbReference type="SAM" id="Phobius"/>
    </source>
</evidence>
<comment type="caution">
    <text evidence="2">The sequence shown here is derived from an EMBL/GenBank/DDBJ whole genome shotgun (WGS) entry which is preliminary data.</text>
</comment>
<reference evidence="3" key="1">
    <citation type="submission" date="2022-10" db="EMBL/GenBank/DDBJ databases">
        <title>Genome assembly of Pristionchus species.</title>
        <authorList>
            <person name="Yoshida K."/>
            <person name="Sommer R.J."/>
        </authorList>
    </citation>
    <scope>NUCLEOTIDE SEQUENCE [LARGE SCALE GENOMIC DNA]</scope>
    <source>
        <strain evidence="3">RS5460</strain>
    </source>
</reference>
<organism evidence="2 3">
    <name type="scientific">Pristionchus mayeri</name>
    <dbReference type="NCBI Taxonomy" id="1317129"/>
    <lineage>
        <taxon>Eukaryota</taxon>
        <taxon>Metazoa</taxon>
        <taxon>Ecdysozoa</taxon>
        <taxon>Nematoda</taxon>
        <taxon>Chromadorea</taxon>
        <taxon>Rhabditida</taxon>
        <taxon>Rhabditina</taxon>
        <taxon>Diplogasteromorpha</taxon>
        <taxon>Diplogasteroidea</taxon>
        <taxon>Neodiplogasteridae</taxon>
        <taxon>Pristionchus</taxon>
    </lineage>
</organism>
<feature type="transmembrane region" description="Helical" evidence="1">
    <location>
        <begin position="20"/>
        <end position="40"/>
    </location>
</feature>
<dbReference type="EMBL" id="BTRK01000005">
    <property type="protein sequence ID" value="GMR53466.1"/>
    <property type="molecule type" value="Genomic_DNA"/>
</dbReference>
<sequence length="71" mass="8292">MESAENHPPLPHEKSCMTLHSLTTLLMLLLFLPQRIPLFIKSRVKMQLEWLMISCSSGGFLKRIRRKWLSA</sequence>
<keyword evidence="1" id="KW-0812">Transmembrane</keyword>
<keyword evidence="3" id="KW-1185">Reference proteome</keyword>
<accession>A0AAN5CYM1</accession>